<evidence type="ECO:0000313" key="1">
    <source>
        <dbReference type="EMBL" id="KKN75921.1"/>
    </source>
</evidence>
<accession>A0A0F9VR32</accession>
<dbReference type="AlphaFoldDB" id="A0A0F9VR32"/>
<protein>
    <submittedName>
        <fullName evidence="1">Uncharacterized protein</fullName>
    </submittedName>
</protein>
<organism evidence="1">
    <name type="scientific">marine sediment metagenome</name>
    <dbReference type="NCBI Taxonomy" id="412755"/>
    <lineage>
        <taxon>unclassified sequences</taxon>
        <taxon>metagenomes</taxon>
        <taxon>ecological metagenomes</taxon>
    </lineage>
</organism>
<reference evidence="1" key="1">
    <citation type="journal article" date="2015" name="Nature">
        <title>Complex archaea that bridge the gap between prokaryotes and eukaryotes.</title>
        <authorList>
            <person name="Spang A."/>
            <person name="Saw J.H."/>
            <person name="Jorgensen S.L."/>
            <person name="Zaremba-Niedzwiedzka K."/>
            <person name="Martijn J."/>
            <person name="Lind A.E."/>
            <person name="van Eijk R."/>
            <person name="Schleper C."/>
            <person name="Guy L."/>
            <person name="Ettema T.J."/>
        </authorList>
    </citation>
    <scope>NUCLEOTIDE SEQUENCE</scope>
</reference>
<dbReference type="EMBL" id="LAZR01000302">
    <property type="protein sequence ID" value="KKN75921.1"/>
    <property type="molecule type" value="Genomic_DNA"/>
</dbReference>
<proteinExistence type="predicted"/>
<sequence>MKKEIKKLQEQISAQEQQRVGIGEKIQRLKSKMYQLEVDPKMQAMIGKCFKCRNSYGANQKDWWLYSKVIDYEPQNKLLVVCTYQRTSMDNINIWIKRPIFSISPLDYRLFEVPITTKQFDVCLNRAIEELEKMKEL</sequence>
<gene>
    <name evidence="1" type="ORF">LCGC14_0376290</name>
</gene>
<name>A0A0F9VR32_9ZZZZ</name>
<comment type="caution">
    <text evidence="1">The sequence shown here is derived from an EMBL/GenBank/DDBJ whole genome shotgun (WGS) entry which is preliminary data.</text>
</comment>